<dbReference type="InterPro" id="IPR009071">
    <property type="entry name" value="HMG_box_dom"/>
</dbReference>
<dbReference type="InterPro" id="IPR050342">
    <property type="entry name" value="HMGB"/>
</dbReference>
<dbReference type="InParanoid" id="A5DLD6"/>
<proteinExistence type="predicted"/>
<accession>A5DLD6</accession>
<evidence type="ECO:0000313" key="5">
    <source>
        <dbReference type="EMBL" id="EDK39989.1"/>
    </source>
</evidence>
<evidence type="ECO:0000313" key="6">
    <source>
        <dbReference type="Proteomes" id="UP000001997"/>
    </source>
</evidence>
<dbReference type="GO" id="GO:0003677">
    <property type="term" value="F:DNA binding"/>
    <property type="evidence" value="ECO:0007669"/>
    <property type="project" value="UniProtKB-UniRule"/>
</dbReference>
<evidence type="ECO:0000256" key="2">
    <source>
        <dbReference type="PROSITE-ProRule" id="PRU00267"/>
    </source>
</evidence>
<dbReference type="SUPFAM" id="SSF47095">
    <property type="entry name" value="HMG-box"/>
    <property type="match status" value="1"/>
</dbReference>
<dbReference type="HOGENOM" id="CLU_076155_1_0_1"/>
<evidence type="ECO:0000259" key="4">
    <source>
        <dbReference type="PROSITE" id="PS50118"/>
    </source>
</evidence>
<keyword evidence="1 2" id="KW-0238">DNA-binding</keyword>
<feature type="compositionally biased region" description="Basic and acidic residues" evidence="3">
    <location>
        <begin position="291"/>
        <end position="317"/>
    </location>
</feature>
<dbReference type="GeneID" id="5125423"/>
<dbReference type="EMBL" id="CH408159">
    <property type="protein sequence ID" value="EDK39989.1"/>
    <property type="molecule type" value="Genomic_DNA"/>
</dbReference>
<dbReference type="PANTHER" id="PTHR48112:SF22">
    <property type="entry name" value="MITOCHONDRIAL TRANSCRIPTION FACTOR A, ISOFORM B"/>
    <property type="match status" value="1"/>
</dbReference>
<dbReference type="GO" id="GO:0005634">
    <property type="term" value="C:nucleus"/>
    <property type="evidence" value="ECO:0007669"/>
    <property type="project" value="UniProtKB-UniRule"/>
</dbReference>
<dbReference type="CDD" id="cd22015">
    <property type="entry name" value="HMG-box_HMO1-like"/>
    <property type="match status" value="1"/>
</dbReference>
<protein>
    <recommendedName>
        <fullName evidence="4">HMG box domain-containing protein</fullName>
    </recommendedName>
</protein>
<dbReference type="AlphaFoldDB" id="A5DLD6"/>
<dbReference type="OMA" id="DAYHIEL"/>
<organism evidence="5 6">
    <name type="scientific">Meyerozyma guilliermondii (strain ATCC 6260 / CBS 566 / DSM 6381 / JCM 1539 / NBRC 10279 / NRRL Y-324)</name>
    <name type="common">Yeast</name>
    <name type="synonym">Candida guilliermondii</name>
    <dbReference type="NCBI Taxonomy" id="294746"/>
    <lineage>
        <taxon>Eukaryota</taxon>
        <taxon>Fungi</taxon>
        <taxon>Dikarya</taxon>
        <taxon>Ascomycota</taxon>
        <taxon>Saccharomycotina</taxon>
        <taxon>Pichiomycetes</taxon>
        <taxon>Debaryomycetaceae</taxon>
        <taxon>Meyerozyma</taxon>
    </lineage>
</organism>
<feature type="compositionally biased region" description="Basic and acidic residues" evidence="3">
    <location>
        <begin position="232"/>
        <end position="242"/>
    </location>
</feature>
<name>A5DLD6_PICGU</name>
<dbReference type="KEGG" id="pgu:PGUG_04087"/>
<dbReference type="Proteomes" id="UP000001997">
    <property type="component" value="Unassembled WGS sequence"/>
</dbReference>
<dbReference type="InterPro" id="IPR036910">
    <property type="entry name" value="HMG_box_dom_sf"/>
</dbReference>
<feature type="compositionally biased region" description="Basic and acidic residues" evidence="3">
    <location>
        <begin position="119"/>
        <end position="133"/>
    </location>
</feature>
<dbReference type="PANTHER" id="PTHR48112">
    <property type="entry name" value="HIGH MOBILITY GROUP PROTEIN DSP1"/>
    <property type="match status" value="1"/>
</dbReference>
<sequence>MAAPNSCRISSLPPYFRTNLPSLITVSLDTSCTKHTQISPKPCQTALSNTCTTMSDIKTSKDALVSALFELSKAAQDAASATVNFYKVAHDSSNDESLTALASAINSVAPALELVNSEVSKESEAKTEEGEKPKGKKAAKDGAAAPEKKKRKVEKDPNAPKKPLTIYFAFSFHTRETIREERKKNNEPPLSAVEMNELVKERWNSISAEEKSQWQKKYQNELKEYQKAKEAYQGKLEAEKAAEVNSSAVPAEKPAEETIAPSEPVPAPASPTTTEAAKKSKESKKRKSEGKKHDDGTKKKKEKSDKKKEKTEKEKEK</sequence>
<keyword evidence="2" id="KW-0539">Nucleus</keyword>
<feature type="region of interest" description="Disordered" evidence="3">
    <location>
        <begin position="117"/>
        <end position="161"/>
    </location>
</feature>
<feature type="region of interest" description="Disordered" evidence="3">
    <location>
        <begin position="232"/>
        <end position="317"/>
    </location>
</feature>
<dbReference type="STRING" id="294746.A5DLD6"/>
<reference evidence="5 6" key="1">
    <citation type="journal article" date="2009" name="Nature">
        <title>Evolution of pathogenicity and sexual reproduction in eight Candida genomes.</title>
        <authorList>
            <person name="Butler G."/>
            <person name="Rasmussen M.D."/>
            <person name="Lin M.F."/>
            <person name="Santos M.A."/>
            <person name="Sakthikumar S."/>
            <person name="Munro C.A."/>
            <person name="Rheinbay E."/>
            <person name="Grabherr M."/>
            <person name="Forche A."/>
            <person name="Reedy J.L."/>
            <person name="Agrafioti I."/>
            <person name="Arnaud M.B."/>
            <person name="Bates S."/>
            <person name="Brown A.J."/>
            <person name="Brunke S."/>
            <person name="Costanzo M.C."/>
            <person name="Fitzpatrick D.A."/>
            <person name="de Groot P.W."/>
            <person name="Harris D."/>
            <person name="Hoyer L.L."/>
            <person name="Hube B."/>
            <person name="Klis F.M."/>
            <person name="Kodira C."/>
            <person name="Lennard N."/>
            <person name="Logue M.E."/>
            <person name="Martin R."/>
            <person name="Neiman A.M."/>
            <person name="Nikolaou E."/>
            <person name="Quail M.A."/>
            <person name="Quinn J."/>
            <person name="Santos M.C."/>
            <person name="Schmitzberger F.F."/>
            <person name="Sherlock G."/>
            <person name="Shah P."/>
            <person name="Silverstein K.A."/>
            <person name="Skrzypek M.S."/>
            <person name="Soll D."/>
            <person name="Staggs R."/>
            <person name="Stansfield I."/>
            <person name="Stumpf M.P."/>
            <person name="Sudbery P.E."/>
            <person name="Srikantha T."/>
            <person name="Zeng Q."/>
            <person name="Berman J."/>
            <person name="Berriman M."/>
            <person name="Heitman J."/>
            <person name="Gow N.A."/>
            <person name="Lorenz M.C."/>
            <person name="Birren B.W."/>
            <person name="Kellis M."/>
            <person name="Cuomo C.A."/>
        </authorList>
    </citation>
    <scope>NUCLEOTIDE SEQUENCE [LARGE SCALE GENOMIC DNA]</scope>
    <source>
        <strain evidence="6">ATCC 6260 / CBS 566 / DSM 6381 / JCM 1539 / NBRC 10279 / NRRL Y-324</strain>
    </source>
</reference>
<evidence type="ECO:0000256" key="1">
    <source>
        <dbReference type="ARBA" id="ARBA00023125"/>
    </source>
</evidence>
<dbReference type="PROSITE" id="PS50118">
    <property type="entry name" value="HMG_BOX_2"/>
    <property type="match status" value="1"/>
</dbReference>
<dbReference type="RefSeq" id="XP_001483358.1">
    <property type="nucleotide sequence ID" value="XM_001483308.1"/>
</dbReference>
<dbReference type="eggNOG" id="KOG0381">
    <property type="taxonomic scope" value="Eukaryota"/>
</dbReference>
<dbReference type="OrthoDB" id="5550281at2759"/>
<dbReference type="Pfam" id="PF00505">
    <property type="entry name" value="HMG_box"/>
    <property type="match status" value="1"/>
</dbReference>
<dbReference type="FunCoup" id="A5DLD6">
    <property type="interactions" value="282"/>
</dbReference>
<evidence type="ECO:0000256" key="3">
    <source>
        <dbReference type="SAM" id="MobiDB-lite"/>
    </source>
</evidence>
<dbReference type="VEuPathDB" id="FungiDB:PGUG_04087"/>
<feature type="compositionally biased region" description="Basic residues" evidence="3">
    <location>
        <begin position="281"/>
        <end position="290"/>
    </location>
</feature>
<feature type="domain" description="HMG box" evidence="4">
    <location>
        <begin position="160"/>
        <end position="233"/>
    </location>
</feature>
<dbReference type="Gene3D" id="1.10.30.10">
    <property type="entry name" value="High mobility group box domain"/>
    <property type="match status" value="1"/>
</dbReference>
<keyword evidence="6" id="KW-1185">Reference proteome</keyword>
<feature type="DNA-binding region" description="HMG box" evidence="2">
    <location>
        <begin position="160"/>
        <end position="233"/>
    </location>
</feature>
<gene>
    <name evidence="5" type="ORF">PGUG_04087</name>
</gene>
<dbReference type="SMART" id="SM00398">
    <property type="entry name" value="HMG"/>
    <property type="match status" value="1"/>
</dbReference>